<evidence type="ECO:0000313" key="3">
    <source>
        <dbReference type="Proteomes" id="UP000237105"/>
    </source>
</evidence>
<evidence type="ECO:0000256" key="1">
    <source>
        <dbReference type="SAM" id="MobiDB-lite"/>
    </source>
</evidence>
<protein>
    <submittedName>
        <fullName evidence="2">Uncharacterized protein</fullName>
    </submittedName>
</protein>
<dbReference type="Proteomes" id="UP000237105">
    <property type="component" value="Unassembled WGS sequence"/>
</dbReference>
<dbReference type="OrthoDB" id="10489022at2759"/>
<feature type="compositionally biased region" description="Basic and acidic residues" evidence="1">
    <location>
        <begin position="16"/>
        <end position="26"/>
    </location>
</feature>
<gene>
    <name evidence="2" type="ORF">PanWU01x14_055690</name>
</gene>
<accession>A0A2P5DK51</accession>
<organism evidence="2 3">
    <name type="scientific">Parasponia andersonii</name>
    <name type="common">Sponia andersonii</name>
    <dbReference type="NCBI Taxonomy" id="3476"/>
    <lineage>
        <taxon>Eukaryota</taxon>
        <taxon>Viridiplantae</taxon>
        <taxon>Streptophyta</taxon>
        <taxon>Embryophyta</taxon>
        <taxon>Tracheophyta</taxon>
        <taxon>Spermatophyta</taxon>
        <taxon>Magnoliopsida</taxon>
        <taxon>eudicotyledons</taxon>
        <taxon>Gunneridae</taxon>
        <taxon>Pentapetalae</taxon>
        <taxon>rosids</taxon>
        <taxon>fabids</taxon>
        <taxon>Rosales</taxon>
        <taxon>Cannabaceae</taxon>
        <taxon>Parasponia</taxon>
    </lineage>
</organism>
<dbReference type="AlphaFoldDB" id="A0A2P5DK51"/>
<sequence length="102" mass="11494">MGATITNFCLKEMRTRERERQRDRESFVQSSCRRTADLTPKRTDPRFSPVANEVNAGGLASIGAQTTELEADDTHWLNFLAKPFDLLSARCRCVSTTLELAD</sequence>
<reference evidence="3" key="1">
    <citation type="submission" date="2016-06" db="EMBL/GenBank/DDBJ databases">
        <title>Parallel loss of symbiosis genes in relatives of nitrogen-fixing non-legume Parasponia.</title>
        <authorList>
            <person name="Van Velzen R."/>
            <person name="Holmer R."/>
            <person name="Bu F."/>
            <person name="Rutten L."/>
            <person name="Van Zeijl A."/>
            <person name="Liu W."/>
            <person name="Santuari L."/>
            <person name="Cao Q."/>
            <person name="Sharma T."/>
            <person name="Shen D."/>
            <person name="Roswanjaya Y."/>
            <person name="Wardhani T."/>
            <person name="Kalhor M.S."/>
            <person name="Jansen J."/>
            <person name="Van den Hoogen J."/>
            <person name="Gungor B."/>
            <person name="Hartog M."/>
            <person name="Hontelez J."/>
            <person name="Verver J."/>
            <person name="Yang W.-C."/>
            <person name="Schijlen E."/>
            <person name="Repin R."/>
            <person name="Schilthuizen M."/>
            <person name="Schranz E."/>
            <person name="Heidstra R."/>
            <person name="Miyata K."/>
            <person name="Fedorova E."/>
            <person name="Kohlen W."/>
            <person name="Bisseling T."/>
            <person name="Smit S."/>
            <person name="Geurts R."/>
        </authorList>
    </citation>
    <scope>NUCLEOTIDE SEQUENCE [LARGE SCALE GENOMIC DNA]</scope>
    <source>
        <strain evidence="3">cv. WU1-14</strain>
    </source>
</reference>
<evidence type="ECO:0000313" key="2">
    <source>
        <dbReference type="EMBL" id="PON73681.1"/>
    </source>
</evidence>
<comment type="caution">
    <text evidence="2">The sequence shown here is derived from an EMBL/GenBank/DDBJ whole genome shotgun (WGS) entry which is preliminary data.</text>
</comment>
<feature type="region of interest" description="Disordered" evidence="1">
    <location>
        <begin position="16"/>
        <end position="50"/>
    </location>
</feature>
<keyword evidence="3" id="KW-1185">Reference proteome</keyword>
<name>A0A2P5DK51_PARAD</name>
<proteinExistence type="predicted"/>
<feature type="compositionally biased region" description="Basic and acidic residues" evidence="1">
    <location>
        <begin position="34"/>
        <end position="45"/>
    </location>
</feature>
<dbReference type="EMBL" id="JXTB01000032">
    <property type="protein sequence ID" value="PON73681.1"/>
    <property type="molecule type" value="Genomic_DNA"/>
</dbReference>